<evidence type="ECO:0000256" key="3">
    <source>
        <dbReference type="ARBA" id="ARBA00004496"/>
    </source>
</evidence>
<name>A0ABU0M028_9BACT</name>
<dbReference type="Gene3D" id="3.30.420.10">
    <property type="entry name" value="Ribonuclease H-like superfamily/Ribonuclease H"/>
    <property type="match status" value="1"/>
</dbReference>
<keyword evidence="7 10" id="KW-0479">Metal-binding</keyword>
<keyword evidence="6 10" id="KW-0540">Nuclease</keyword>
<comment type="caution">
    <text evidence="13">The sequence shown here is derived from an EMBL/GenBank/DDBJ whole genome shotgun (WGS) entry which is preliminary data.</text>
</comment>
<reference evidence="13" key="1">
    <citation type="submission" date="2023-07" db="EMBL/GenBank/DDBJ databases">
        <title>Genomic Encyclopedia of Type Strains, Phase IV (KMG-IV): sequencing the most valuable type-strain genomes for metagenomic binning, comparative biology and taxonomic classification.</title>
        <authorList>
            <person name="Goeker M."/>
        </authorList>
    </citation>
    <scope>NUCLEOTIDE SEQUENCE [LARGE SCALE GENOMIC DNA]</scope>
    <source>
        <strain evidence="13">DSM 21204</strain>
    </source>
</reference>
<dbReference type="Pfam" id="PF01351">
    <property type="entry name" value="RNase_HII"/>
    <property type="match status" value="1"/>
</dbReference>
<proteinExistence type="inferred from homology"/>
<comment type="subcellular location">
    <subcellularLocation>
        <location evidence="3">Cytoplasm</location>
    </subcellularLocation>
</comment>
<protein>
    <recommendedName>
        <fullName evidence="11">Ribonuclease</fullName>
        <ecNumber evidence="11">3.1.26.4</ecNumber>
    </recommendedName>
</protein>
<dbReference type="InterPro" id="IPR036397">
    <property type="entry name" value="RNaseH_sf"/>
</dbReference>
<keyword evidence="8 10" id="KW-0255">Endonuclease</keyword>
<sequence>MNNQHFKKFKSLFSSAGNKTIVLNSEADYENLISLFNSHQLIKYYDSKNPNLTKAKKMDNISEWFKIGKMHLIFYLRKKKKRSFSIQNAKEEMGLQKLYQVLSDEILKTYFDVDKNDIKKSVSAVTDKTNNSSSSTSAKKATQTKTESKLITFAGGDESGKGDYFGNLTIAVCYLDDETQKKLTDLENKIQDSKKLSPEKICILAEEIQKILEGRFVIISVPPKLYNQYYLIFENQNVVLTYLYWIAWIRLKEKYVWEHKNSDGFDQAEKIIDGFITDANLLEDYFKKIKNKFPLDPQTGRHYDSVGEFTFAPILDAKDFKLVAKAEDKYLSVACASILARDRFVKSIENACKELNCNIKLGANFTKIYYDLVIEQIMKVKNIKSPEEAKFNYMKFAFKTPTK</sequence>
<dbReference type="EC" id="3.1.26.4" evidence="11"/>
<keyword evidence="5" id="KW-0963">Cytoplasm</keyword>
<organism evidence="13 14">
    <name type="scientific">Mycoplasmoides fastidiosum</name>
    <dbReference type="NCBI Taxonomy" id="92758"/>
    <lineage>
        <taxon>Bacteria</taxon>
        <taxon>Bacillati</taxon>
        <taxon>Mycoplasmatota</taxon>
        <taxon>Mycoplasmoidales</taxon>
        <taxon>Mycoplasmoidaceae</taxon>
        <taxon>Mycoplasmoides</taxon>
    </lineage>
</organism>
<evidence type="ECO:0000256" key="5">
    <source>
        <dbReference type="ARBA" id="ARBA00022490"/>
    </source>
</evidence>
<dbReference type="Proteomes" id="UP001240643">
    <property type="component" value="Unassembled WGS sequence"/>
</dbReference>
<comment type="similarity">
    <text evidence="4">Belongs to the RNase HII family. RnhC subfamily.</text>
</comment>
<evidence type="ECO:0000256" key="8">
    <source>
        <dbReference type="ARBA" id="ARBA00022759"/>
    </source>
</evidence>
<evidence type="ECO:0000256" key="11">
    <source>
        <dbReference type="RuleBase" id="RU003515"/>
    </source>
</evidence>
<feature type="binding site" evidence="10">
    <location>
        <position position="158"/>
    </location>
    <ligand>
        <name>a divalent metal cation</name>
        <dbReference type="ChEBI" id="CHEBI:60240"/>
    </ligand>
</feature>
<comment type="catalytic activity">
    <reaction evidence="1 10 11">
        <text>Endonucleolytic cleavage to 5'-phosphomonoester.</text>
        <dbReference type="EC" id="3.1.26.4"/>
    </reaction>
</comment>
<dbReference type="EMBL" id="JAUSWO010000001">
    <property type="protein sequence ID" value="MDQ0514300.1"/>
    <property type="molecule type" value="Genomic_DNA"/>
</dbReference>
<accession>A0ABU0M028</accession>
<evidence type="ECO:0000256" key="7">
    <source>
        <dbReference type="ARBA" id="ARBA00022723"/>
    </source>
</evidence>
<evidence type="ECO:0000256" key="4">
    <source>
        <dbReference type="ARBA" id="ARBA00008378"/>
    </source>
</evidence>
<dbReference type="InterPro" id="IPR001352">
    <property type="entry name" value="RNase_HII/HIII"/>
</dbReference>
<evidence type="ECO:0000313" key="14">
    <source>
        <dbReference type="Proteomes" id="UP001240643"/>
    </source>
</evidence>
<comment type="function">
    <text evidence="2 11">Endonuclease that specifically degrades the RNA of RNA-DNA hybrids.</text>
</comment>
<evidence type="ECO:0000256" key="10">
    <source>
        <dbReference type="PROSITE-ProRule" id="PRU01319"/>
    </source>
</evidence>
<evidence type="ECO:0000256" key="6">
    <source>
        <dbReference type="ARBA" id="ARBA00022722"/>
    </source>
</evidence>
<dbReference type="PANTHER" id="PTHR10954:SF23">
    <property type="entry name" value="RIBONUCLEASE"/>
    <property type="match status" value="1"/>
</dbReference>
<evidence type="ECO:0000256" key="9">
    <source>
        <dbReference type="ARBA" id="ARBA00022801"/>
    </source>
</evidence>
<evidence type="ECO:0000259" key="12">
    <source>
        <dbReference type="PROSITE" id="PS51975"/>
    </source>
</evidence>
<evidence type="ECO:0000256" key="2">
    <source>
        <dbReference type="ARBA" id="ARBA00004065"/>
    </source>
</evidence>
<dbReference type="PROSITE" id="PS51975">
    <property type="entry name" value="RNASE_H_2"/>
    <property type="match status" value="1"/>
</dbReference>
<feature type="binding site" evidence="10">
    <location>
        <position position="273"/>
    </location>
    <ligand>
        <name>a divalent metal cation</name>
        <dbReference type="ChEBI" id="CHEBI:60240"/>
    </ligand>
</feature>
<evidence type="ECO:0000256" key="1">
    <source>
        <dbReference type="ARBA" id="ARBA00000077"/>
    </source>
</evidence>
<keyword evidence="9 10" id="KW-0378">Hydrolase</keyword>
<feature type="binding site" evidence="10">
    <location>
        <position position="157"/>
    </location>
    <ligand>
        <name>a divalent metal cation</name>
        <dbReference type="ChEBI" id="CHEBI:60240"/>
    </ligand>
</feature>
<gene>
    <name evidence="13" type="ORF">J2Z62_000738</name>
</gene>
<comment type="cofactor">
    <cofactor evidence="10">
        <name>Mn(2+)</name>
        <dbReference type="ChEBI" id="CHEBI:29035"/>
    </cofactor>
    <cofactor evidence="10">
        <name>Mg(2+)</name>
        <dbReference type="ChEBI" id="CHEBI:18420"/>
    </cofactor>
    <text evidence="10">Manganese or magnesium. Binds 1 divalent metal ion per monomer in the absence of substrate. May bind a second metal ion after substrate binding.</text>
</comment>
<dbReference type="PANTHER" id="PTHR10954">
    <property type="entry name" value="RIBONUCLEASE H2 SUBUNIT A"/>
    <property type="match status" value="1"/>
</dbReference>
<feature type="domain" description="RNase H type-2" evidence="12">
    <location>
        <begin position="151"/>
        <end position="403"/>
    </location>
</feature>
<keyword evidence="14" id="KW-1185">Reference proteome</keyword>
<dbReference type="SUPFAM" id="SSF53098">
    <property type="entry name" value="Ribonuclease H-like"/>
    <property type="match status" value="1"/>
</dbReference>
<dbReference type="InterPro" id="IPR024567">
    <property type="entry name" value="RNase_HII/HIII_dom"/>
</dbReference>
<dbReference type="InterPro" id="IPR012337">
    <property type="entry name" value="RNaseH-like_sf"/>
</dbReference>
<dbReference type="RefSeq" id="WP_256547821.1">
    <property type="nucleotide sequence ID" value="NZ_CP101809.1"/>
</dbReference>
<evidence type="ECO:0000313" key="13">
    <source>
        <dbReference type="EMBL" id="MDQ0514300.1"/>
    </source>
</evidence>